<evidence type="ECO:0000256" key="1">
    <source>
        <dbReference type="ARBA" id="ARBA00022741"/>
    </source>
</evidence>
<evidence type="ECO:0000313" key="5">
    <source>
        <dbReference type="Proteomes" id="UP000789390"/>
    </source>
</evidence>
<name>A0A8J2WSB5_9CRUS</name>
<reference evidence="4" key="1">
    <citation type="submission" date="2021-11" db="EMBL/GenBank/DDBJ databases">
        <authorList>
            <person name="Schell T."/>
        </authorList>
    </citation>
    <scope>NUCLEOTIDE SEQUENCE</scope>
    <source>
        <strain evidence="4">M5</strain>
    </source>
</reference>
<dbReference type="GO" id="GO:0005524">
    <property type="term" value="F:ATP binding"/>
    <property type="evidence" value="ECO:0007669"/>
    <property type="project" value="UniProtKB-KW"/>
</dbReference>
<keyword evidence="5" id="KW-1185">Reference proteome</keyword>
<dbReference type="AlphaFoldDB" id="A0A8J2WSB5"/>
<dbReference type="InterPro" id="IPR000719">
    <property type="entry name" value="Prot_kinase_dom"/>
</dbReference>
<dbReference type="SUPFAM" id="SSF56112">
    <property type="entry name" value="Protein kinase-like (PK-like)"/>
    <property type="match status" value="1"/>
</dbReference>
<dbReference type="PROSITE" id="PS50011">
    <property type="entry name" value="PROTEIN_KINASE_DOM"/>
    <property type="match status" value="1"/>
</dbReference>
<dbReference type="GO" id="GO:0004672">
    <property type="term" value="F:protein kinase activity"/>
    <property type="evidence" value="ECO:0007669"/>
    <property type="project" value="InterPro"/>
</dbReference>
<dbReference type="InterPro" id="IPR001245">
    <property type="entry name" value="Ser-Thr/Tyr_kinase_cat_dom"/>
</dbReference>
<keyword evidence="2" id="KW-0067">ATP-binding</keyword>
<dbReference type="InterPro" id="IPR008271">
    <property type="entry name" value="Ser/Thr_kinase_AS"/>
</dbReference>
<proteinExistence type="predicted"/>
<dbReference type="EMBL" id="CAKKLH010000344">
    <property type="protein sequence ID" value="CAH0113699.1"/>
    <property type="molecule type" value="Genomic_DNA"/>
</dbReference>
<dbReference type="InterPro" id="IPR011009">
    <property type="entry name" value="Kinase-like_dom_sf"/>
</dbReference>
<dbReference type="Gene3D" id="1.10.510.10">
    <property type="entry name" value="Transferase(Phosphotransferase) domain 1"/>
    <property type="match status" value="1"/>
</dbReference>
<keyword evidence="1" id="KW-0547">Nucleotide-binding</keyword>
<gene>
    <name evidence="4" type="ORF">DGAL_LOCUS17599</name>
</gene>
<evidence type="ECO:0000313" key="4">
    <source>
        <dbReference type="EMBL" id="CAH0113699.1"/>
    </source>
</evidence>
<protein>
    <recommendedName>
        <fullName evidence="3">Protein kinase domain-containing protein</fullName>
    </recommendedName>
</protein>
<evidence type="ECO:0000259" key="3">
    <source>
        <dbReference type="PROSITE" id="PS50011"/>
    </source>
</evidence>
<evidence type="ECO:0000256" key="2">
    <source>
        <dbReference type="ARBA" id="ARBA00022840"/>
    </source>
</evidence>
<dbReference type="OrthoDB" id="6381377at2759"/>
<comment type="caution">
    <text evidence="4">The sequence shown here is derived from an EMBL/GenBank/DDBJ whole genome shotgun (WGS) entry which is preliminary data.</text>
</comment>
<dbReference type="PROSITE" id="PS00108">
    <property type="entry name" value="PROTEIN_KINASE_ST"/>
    <property type="match status" value="1"/>
</dbReference>
<dbReference type="PANTHER" id="PTHR47989:SF61">
    <property type="entry name" value="PROTEIN KINASE DOMAIN-CONTAINING PROTEIN"/>
    <property type="match status" value="1"/>
</dbReference>
<dbReference type="GO" id="GO:0006950">
    <property type="term" value="P:response to stress"/>
    <property type="evidence" value="ECO:0007669"/>
    <property type="project" value="UniProtKB-ARBA"/>
</dbReference>
<accession>A0A8J2WSB5</accession>
<feature type="domain" description="Protein kinase" evidence="3">
    <location>
        <begin position="1"/>
        <end position="159"/>
    </location>
</feature>
<sequence length="159" mass="17851">MGDKPLIHGDIKSANILLDENFEPKIGDFGLANEGPQTQYTHIKNILVMPQMNPVPQPDVSPSVLPTPISLMNEPDVIPAYEEDDASWPAVCMEGEVTYSSPRILVVDLLMDAVSLWSYGYAIDLDTGIFVYKAHEMFHQSFFKLPNKFYQRIQTSNSC</sequence>
<organism evidence="4 5">
    <name type="scientific">Daphnia galeata</name>
    <dbReference type="NCBI Taxonomy" id="27404"/>
    <lineage>
        <taxon>Eukaryota</taxon>
        <taxon>Metazoa</taxon>
        <taxon>Ecdysozoa</taxon>
        <taxon>Arthropoda</taxon>
        <taxon>Crustacea</taxon>
        <taxon>Branchiopoda</taxon>
        <taxon>Diplostraca</taxon>
        <taxon>Cladocera</taxon>
        <taxon>Anomopoda</taxon>
        <taxon>Daphniidae</taxon>
        <taxon>Daphnia</taxon>
    </lineage>
</organism>
<dbReference type="Pfam" id="PF07714">
    <property type="entry name" value="PK_Tyr_Ser-Thr"/>
    <property type="match status" value="1"/>
</dbReference>
<dbReference type="PANTHER" id="PTHR47989">
    <property type="entry name" value="OS01G0750732 PROTEIN"/>
    <property type="match status" value="1"/>
</dbReference>
<dbReference type="Proteomes" id="UP000789390">
    <property type="component" value="Unassembled WGS sequence"/>
</dbReference>